<dbReference type="RefSeq" id="YP_009314190.1">
    <property type="nucleotide sequence ID" value="NC_031660.1"/>
</dbReference>
<feature type="transmembrane region" description="Helical" evidence="5">
    <location>
        <begin position="14"/>
        <end position="31"/>
    </location>
</feature>
<geneLocation type="chloroplast" evidence="6"/>
<keyword evidence="6" id="KW-0150">Chloroplast</keyword>
<name>A0A1G4NV11_9FLOR</name>
<dbReference type="EMBL" id="LT622868">
    <property type="protein sequence ID" value="SCW22444.1"/>
    <property type="molecule type" value="Genomic_DNA"/>
</dbReference>
<protein>
    <recommendedName>
        <fullName evidence="3">Uncharacterized protein ycf33</fullName>
    </recommendedName>
</protein>
<dbReference type="GeneID" id="30000506"/>
<keyword evidence="4 6" id="KW-0934">Plastid</keyword>
<comment type="similarity">
    <text evidence="2">Belongs to the ycf33 family.</text>
</comment>
<sequence length="65" mass="7810">MHIFWENIWKFPKFLISVFLGFFLTAAYPFFQLSKKRKTLYILLCILTLLLVFLVITLKEMLGYS</sequence>
<proteinExistence type="inferred from homology"/>
<gene>
    <name evidence="6" type="primary">ycf33</name>
    <name evidence="6" type="ORF">J0158_202</name>
</gene>
<organism evidence="6">
    <name type="scientific">Izziella formosana</name>
    <dbReference type="NCBI Taxonomy" id="1653389"/>
    <lineage>
        <taxon>Eukaryota</taxon>
        <taxon>Rhodophyta</taxon>
        <taxon>Florideophyceae</taxon>
        <taxon>Nemaliophycidae</taxon>
        <taxon>Nemaliales</taxon>
        <taxon>Liagoraceae</taxon>
        <taxon>Izziella</taxon>
    </lineage>
</organism>
<feature type="transmembrane region" description="Helical" evidence="5">
    <location>
        <begin position="40"/>
        <end position="58"/>
    </location>
</feature>
<keyword evidence="5" id="KW-0812">Transmembrane</keyword>
<dbReference type="Pfam" id="PF05421">
    <property type="entry name" value="DUF751"/>
    <property type="match status" value="1"/>
</dbReference>
<keyword evidence="5" id="KW-1133">Transmembrane helix</keyword>
<evidence type="ECO:0000256" key="1">
    <source>
        <dbReference type="ARBA" id="ARBA00004474"/>
    </source>
</evidence>
<evidence type="ECO:0000256" key="5">
    <source>
        <dbReference type="SAM" id="Phobius"/>
    </source>
</evidence>
<dbReference type="GO" id="GO:0009536">
    <property type="term" value="C:plastid"/>
    <property type="evidence" value="ECO:0007669"/>
    <property type="project" value="UniProtKB-SubCell"/>
</dbReference>
<reference evidence="6" key="2">
    <citation type="submission" date="2016-10" db="EMBL/GenBank/DDBJ databases">
        <authorList>
            <person name="de Groot N.N."/>
        </authorList>
    </citation>
    <scope>NUCLEOTIDE SEQUENCE</scope>
    <source>
        <strain evidence="6">J.0158</strain>
    </source>
</reference>
<comment type="subcellular location">
    <subcellularLocation>
        <location evidence="1">Plastid</location>
    </subcellularLocation>
</comment>
<evidence type="ECO:0000313" key="6">
    <source>
        <dbReference type="EMBL" id="SCW22444.1"/>
    </source>
</evidence>
<evidence type="ECO:0000256" key="2">
    <source>
        <dbReference type="ARBA" id="ARBA00010985"/>
    </source>
</evidence>
<evidence type="ECO:0000256" key="3">
    <source>
        <dbReference type="ARBA" id="ARBA00021584"/>
    </source>
</evidence>
<keyword evidence="5" id="KW-0472">Membrane</keyword>
<dbReference type="AlphaFoldDB" id="A0A1G4NV11"/>
<dbReference type="InterPro" id="IPR008470">
    <property type="entry name" value="Uncharacterised_Ycf33"/>
</dbReference>
<accession>A0A1G4NV11</accession>
<reference evidence="6" key="1">
    <citation type="submission" date="2016-10" db="EMBL/GenBank/DDBJ databases">
        <title>Chloroplast genomes as a tool to resolve red algal phylogenies: a case study in the Nemaliales.</title>
        <authorList>
            <person name="Costa J.F."/>
            <person name="Lin S.M."/>
            <person name="Macaya E.C."/>
            <person name="Fernandez-Garcia C."/>
            <person name="Verbruggen H."/>
        </authorList>
    </citation>
    <scope>NUCLEOTIDE SEQUENCE</scope>
    <source>
        <strain evidence="6">J.0158</strain>
    </source>
</reference>
<evidence type="ECO:0000256" key="4">
    <source>
        <dbReference type="ARBA" id="ARBA00022640"/>
    </source>
</evidence>